<dbReference type="SUPFAM" id="SSF53850">
    <property type="entry name" value="Periplasmic binding protein-like II"/>
    <property type="match status" value="1"/>
</dbReference>
<dbReference type="Pfam" id="PF00126">
    <property type="entry name" value="HTH_1"/>
    <property type="match status" value="1"/>
</dbReference>
<evidence type="ECO:0000259" key="5">
    <source>
        <dbReference type="PROSITE" id="PS50931"/>
    </source>
</evidence>
<dbReference type="Gene3D" id="1.10.10.10">
    <property type="entry name" value="Winged helix-like DNA-binding domain superfamily/Winged helix DNA-binding domain"/>
    <property type="match status" value="1"/>
</dbReference>
<dbReference type="GO" id="GO:0003700">
    <property type="term" value="F:DNA-binding transcription factor activity"/>
    <property type="evidence" value="ECO:0007669"/>
    <property type="project" value="InterPro"/>
</dbReference>
<keyword evidence="2" id="KW-0805">Transcription regulation</keyword>
<evidence type="ECO:0000313" key="7">
    <source>
        <dbReference type="Proteomes" id="UP001333710"/>
    </source>
</evidence>
<dbReference type="SUPFAM" id="SSF46785">
    <property type="entry name" value="Winged helix' DNA-binding domain"/>
    <property type="match status" value="1"/>
</dbReference>
<accession>A0AA48KUI0</accession>
<dbReference type="GO" id="GO:0005829">
    <property type="term" value="C:cytosol"/>
    <property type="evidence" value="ECO:0007669"/>
    <property type="project" value="TreeGrafter"/>
</dbReference>
<evidence type="ECO:0000256" key="3">
    <source>
        <dbReference type="ARBA" id="ARBA00023125"/>
    </source>
</evidence>
<dbReference type="GO" id="GO:0003677">
    <property type="term" value="F:DNA binding"/>
    <property type="evidence" value="ECO:0007669"/>
    <property type="project" value="UniProtKB-KW"/>
</dbReference>
<dbReference type="EMBL" id="AP027272">
    <property type="protein sequence ID" value="BDX06470.1"/>
    <property type="molecule type" value="Genomic_DNA"/>
</dbReference>
<dbReference type="RefSeq" id="WP_338292486.1">
    <property type="nucleotide sequence ID" value="NZ_AP027272.1"/>
</dbReference>
<dbReference type="Gene3D" id="3.40.190.290">
    <property type="match status" value="1"/>
</dbReference>
<feature type="domain" description="HTH lysR-type" evidence="5">
    <location>
        <begin position="3"/>
        <end position="60"/>
    </location>
</feature>
<gene>
    <name evidence="6" type="primary">dhcR</name>
    <name evidence="6" type="ORF">MACH26_19910</name>
</gene>
<evidence type="ECO:0000256" key="2">
    <source>
        <dbReference type="ARBA" id="ARBA00023015"/>
    </source>
</evidence>
<name>A0AA48KUI0_9ALTE</name>
<dbReference type="Pfam" id="PF03466">
    <property type="entry name" value="LysR_substrate"/>
    <property type="match status" value="1"/>
</dbReference>
<dbReference type="InterPro" id="IPR000847">
    <property type="entry name" value="LysR_HTH_N"/>
</dbReference>
<reference evidence="6" key="1">
    <citation type="submission" date="2023-01" db="EMBL/GenBank/DDBJ databases">
        <title>Complete genome sequence of Planctobacterium marinum strain Dej080120_11.</title>
        <authorList>
            <person name="Ueki S."/>
            <person name="Maruyama F."/>
        </authorList>
    </citation>
    <scope>NUCLEOTIDE SEQUENCE</scope>
    <source>
        <strain evidence="6">Dej080120_11</strain>
    </source>
</reference>
<dbReference type="AlphaFoldDB" id="A0AA48KUI0"/>
<evidence type="ECO:0000313" key="6">
    <source>
        <dbReference type="EMBL" id="BDX06470.1"/>
    </source>
</evidence>
<dbReference type="PROSITE" id="PS50931">
    <property type="entry name" value="HTH_LYSR"/>
    <property type="match status" value="1"/>
</dbReference>
<dbReference type="InterPro" id="IPR036390">
    <property type="entry name" value="WH_DNA-bd_sf"/>
</dbReference>
<dbReference type="InterPro" id="IPR005119">
    <property type="entry name" value="LysR_subst-bd"/>
</dbReference>
<dbReference type="PANTHER" id="PTHR30419:SF30">
    <property type="entry name" value="LYSR FAMILY TRANSCRIPTIONAL REGULATOR"/>
    <property type="match status" value="1"/>
</dbReference>
<comment type="similarity">
    <text evidence="1">Belongs to the LysR transcriptional regulatory family.</text>
</comment>
<dbReference type="PRINTS" id="PR00039">
    <property type="entry name" value="HTHLYSR"/>
</dbReference>
<dbReference type="CDD" id="cd08440">
    <property type="entry name" value="PBP2_LTTR_like_4"/>
    <property type="match status" value="1"/>
</dbReference>
<evidence type="ECO:0000256" key="1">
    <source>
        <dbReference type="ARBA" id="ARBA00009437"/>
    </source>
</evidence>
<dbReference type="PANTHER" id="PTHR30419">
    <property type="entry name" value="HTH-TYPE TRANSCRIPTIONAL REGULATOR YBHD"/>
    <property type="match status" value="1"/>
</dbReference>
<evidence type="ECO:0000256" key="4">
    <source>
        <dbReference type="ARBA" id="ARBA00023163"/>
    </source>
</evidence>
<keyword evidence="4" id="KW-0804">Transcription</keyword>
<proteinExistence type="inferred from homology"/>
<dbReference type="InterPro" id="IPR036388">
    <property type="entry name" value="WH-like_DNA-bd_sf"/>
</dbReference>
<dbReference type="Proteomes" id="UP001333710">
    <property type="component" value="Chromosome"/>
</dbReference>
<keyword evidence="7" id="KW-1185">Reference proteome</keyword>
<dbReference type="FunFam" id="1.10.10.10:FF:000001">
    <property type="entry name" value="LysR family transcriptional regulator"/>
    <property type="match status" value="1"/>
</dbReference>
<dbReference type="KEGG" id="pmaw:MACH26_19910"/>
<protein>
    <submittedName>
        <fullName evidence="6">Transcriptional regulator</fullName>
    </submittedName>
</protein>
<keyword evidence="3" id="KW-0238">DNA-binding</keyword>
<sequence length="298" mass="32846">MNVTLKQLKAFVELAGSKSYATASERLSLSQPALSICIKNLETEVGGTLFSRTTRSVELTPEGHAFYPKARKLLLDWFDTFEAVNEMFTLQQGRITVSVMPSFASSLLPPVLKQYNQQYPNIRIDVIDVVMEAVIASVKKGEAELGIVFEPDKLVELEFIPLLQNDFVAVMHPEHSLAEKTSLTITEFAGHAMVMMNRGSSLRLWLEQVFQGQSIAPSIAAEAWQLDTLGEMVKVNLGLSIVPGLCKTQMLRKDLVCVPVIDSGLVRKVGIIQRADASLSASANALRQLLLAMLRAEK</sequence>
<organism evidence="6 7">
    <name type="scientific">Planctobacterium marinum</name>
    <dbReference type="NCBI Taxonomy" id="1631968"/>
    <lineage>
        <taxon>Bacteria</taxon>
        <taxon>Pseudomonadati</taxon>
        <taxon>Pseudomonadota</taxon>
        <taxon>Gammaproteobacteria</taxon>
        <taxon>Alteromonadales</taxon>
        <taxon>Alteromonadaceae</taxon>
        <taxon>Planctobacterium</taxon>
    </lineage>
</organism>
<dbReference type="InterPro" id="IPR050950">
    <property type="entry name" value="HTH-type_LysR_regulators"/>
</dbReference>